<feature type="transmembrane region" description="Helical" evidence="1">
    <location>
        <begin position="135"/>
        <end position="155"/>
    </location>
</feature>
<keyword evidence="1" id="KW-0812">Transmembrane</keyword>
<sequence length="205" mass="22206">MNPDEERFDDPAEIAAAELMDAQIAATLGGRAEPTTDPTVLWLASSLRPPASQTLHDRVAQQVRTHHARTWRFVQLAAVALGLLLAIQGINGYVLGDWISRNLGEPFAEHASIDAAFAYIAAGAAVVAGAIKRRWLPVSVLAGVPLGLLLTAHGVHEFSEFAYGAALHFAEGACAIALLVGWLAMRRRQHRRRRYGDDSDPQDEV</sequence>
<protein>
    <submittedName>
        <fullName evidence="2">Uncharacterized protein</fullName>
    </submittedName>
</protein>
<reference evidence="2 3" key="1">
    <citation type="submission" date="2019-07" db="EMBL/GenBank/DDBJ databases">
        <title>Rhodococcus cavernicolus sp. nov., isolated from a cave.</title>
        <authorList>
            <person name="Lee S.D."/>
        </authorList>
    </citation>
    <scope>NUCLEOTIDE SEQUENCE [LARGE SCALE GENOMIC DNA]</scope>
    <source>
        <strain evidence="2 3">C1-24</strain>
    </source>
</reference>
<gene>
    <name evidence="2" type="ORF">FOY51_19730</name>
</gene>
<evidence type="ECO:0000313" key="3">
    <source>
        <dbReference type="Proteomes" id="UP000322244"/>
    </source>
</evidence>
<feature type="transmembrane region" description="Helical" evidence="1">
    <location>
        <begin position="73"/>
        <end position="95"/>
    </location>
</feature>
<dbReference type="EMBL" id="VLNY01000011">
    <property type="protein sequence ID" value="KAA0021151.1"/>
    <property type="molecule type" value="Genomic_DNA"/>
</dbReference>
<organism evidence="2 3">
    <name type="scientific">Antrihabitans cavernicola</name>
    <dbReference type="NCBI Taxonomy" id="2495913"/>
    <lineage>
        <taxon>Bacteria</taxon>
        <taxon>Bacillati</taxon>
        <taxon>Actinomycetota</taxon>
        <taxon>Actinomycetes</taxon>
        <taxon>Mycobacteriales</taxon>
        <taxon>Nocardiaceae</taxon>
        <taxon>Antrihabitans</taxon>
    </lineage>
</organism>
<name>A0A5A7SAB3_9NOCA</name>
<keyword evidence="3" id="KW-1185">Reference proteome</keyword>
<feature type="transmembrane region" description="Helical" evidence="1">
    <location>
        <begin position="161"/>
        <end position="184"/>
    </location>
</feature>
<dbReference type="Proteomes" id="UP000322244">
    <property type="component" value="Unassembled WGS sequence"/>
</dbReference>
<keyword evidence="1" id="KW-1133">Transmembrane helix</keyword>
<dbReference type="RefSeq" id="WP_149431984.1">
    <property type="nucleotide sequence ID" value="NZ_VLNY01000011.1"/>
</dbReference>
<proteinExistence type="predicted"/>
<evidence type="ECO:0000313" key="2">
    <source>
        <dbReference type="EMBL" id="KAA0021151.1"/>
    </source>
</evidence>
<dbReference type="OrthoDB" id="4382202at2"/>
<keyword evidence="1" id="KW-0472">Membrane</keyword>
<comment type="caution">
    <text evidence="2">The sequence shown here is derived from an EMBL/GenBank/DDBJ whole genome shotgun (WGS) entry which is preliminary data.</text>
</comment>
<dbReference type="AlphaFoldDB" id="A0A5A7SAB3"/>
<evidence type="ECO:0000256" key="1">
    <source>
        <dbReference type="SAM" id="Phobius"/>
    </source>
</evidence>
<feature type="transmembrane region" description="Helical" evidence="1">
    <location>
        <begin position="107"/>
        <end position="128"/>
    </location>
</feature>
<accession>A0A5A7SAB3</accession>